<reference evidence="2" key="1">
    <citation type="submission" date="2023-08" db="EMBL/GenBank/DDBJ databases">
        <authorList>
            <person name="Chen Y."/>
            <person name="Shah S."/>
            <person name="Dougan E. K."/>
            <person name="Thang M."/>
            <person name="Chan C."/>
        </authorList>
    </citation>
    <scope>NUCLEOTIDE SEQUENCE</scope>
</reference>
<evidence type="ECO:0000313" key="2">
    <source>
        <dbReference type="EMBL" id="CAJ1394767.1"/>
    </source>
</evidence>
<feature type="region of interest" description="Disordered" evidence="1">
    <location>
        <begin position="102"/>
        <end position="236"/>
    </location>
</feature>
<keyword evidence="3" id="KW-1185">Reference proteome</keyword>
<feature type="compositionally biased region" description="Low complexity" evidence="1">
    <location>
        <begin position="168"/>
        <end position="195"/>
    </location>
</feature>
<proteinExistence type="predicted"/>
<feature type="region of interest" description="Disordered" evidence="1">
    <location>
        <begin position="1"/>
        <end position="20"/>
    </location>
</feature>
<evidence type="ECO:0000313" key="3">
    <source>
        <dbReference type="Proteomes" id="UP001178507"/>
    </source>
</evidence>
<comment type="caution">
    <text evidence="2">The sequence shown here is derived from an EMBL/GenBank/DDBJ whole genome shotgun (WGS) entry which is preliminary data.</text>
</comment>
<dbReference type="AlphaFoldDB" id="A0AA36IWG6"/>
<feature type="compositionally biased region" description="Pro residues" evidence="1">
    <location>
        <begin position="117"/>
        <end position="138"/>
    </location>
</feature>
<name>A0AA36IWG6_9DINO</name>
<gene>
    <name evidence="2" type="ORF">EVOR1521_LOCUS19353</name>
</gene>
<accession>A0AA36IWG6</accession>
<feature type="compositionally biased region" description="Low complexity" evidence="1">
    <location>
        <begin position="102"/>
        <end position="116"/>
    </location>
</feature>
<evidence type="ECO:0000256" key="1">
    <source>
        <dbReference type="SAM" id="MobiDB-lite"/>
    </source>
</evidence>
<protein>
    <submittedName>
        <fullName evidence="2">Uncharacterized protein</fullName>
    </submittedName>
</protein>
<organism evidence="2 3">
    <name type="scientific">Effrenium voratum</name>
    <dbReference type="NCBI Taxonomy" id="2562239"/>
    <lineage>
        <taxon>Eukaryota</taxon>
        <taxon>Sar</taxon>
        <taxon>Alveolata</taxon>
        <taxon>Dinophyceae</taxon>
        <taxon>Suessiales</taxon>
        <taxon>Symbiodiniaceae</taxon>
        <taxon>Effrenium</taxon>
    </lineage>
</organism>
<dbReference type="EMBL" id="CAUJNA010002946">
    <property type="protein sequence ID" value="CAJ1394767.1"/>
    <property type="molecule type" value="Genomic_DNA"/>
</dbReference>
<sequence>MSHALNVLVTPTREPPMPSAKQRNFYTWSEASRPSSPRELLTAASLASVSGPPSWFRPPAPLPAPVLTAPLGAALWQQAGQTPARFVQPVTNLWRAEPVAFARPAPSSPAPFARPLSPSPRPQMRPVPRVPPRPPRPQPRLQGLPATPEPRTRSPQRQTPLEGQGVRQPQGQAPQGLQGLQEPQGQGWQEAQGQGSREPQWKPQLQEPRLESSEGASELESPLDDSRALDTSVSSSMTHRSCWLPERLHKFNTIMGREKSPDSAHLPRVTFEEPGRDDKSVADLKRELQVRGLDCLFCFSQEDLLQRLREDIDRGRPTRAAKV</sequence>
<dbReference type="Proteomes" id="UP001178507">
    <property type="component" value="Unassembled WGS sequence"/>
</dbReference>